<reference evidence="8 9" key="1">
    <citation type="submission" date="2016-06" db="EMBL/GenBank/DDBJ databases">
        <authorList>
            <person name="Kjaerup R.B."/>
            <person name="Dalgaard T.S."/>
            <person name="Juul-Madsen H.R."/>
        </authorList>
    </citation>
    <scope>NUCLEOTIDE SEQUENCE [LARGE SCALE GENOMIC DNA]</scope>
    <source>
        <strain evidence="8 9">1081914.2</strain>
    </source>
</reference>
<evidence type="ECO:0000313" key="9">
    <source>
        <dbReference type="Proteomes" id="UP000093795"/>
    </source>
</evidence>
<comment type="caution">
    <text evidence="8">The sequence shown here is derived from an EMBL/GenBank/DDBJ whole genome shotgun (WGS) entry which is preliminary data.</text>
</comment>
<protein>
    <submittedName>
        <fullName evidence="8">Steroid C27-monooxygenase</fullName>
    </submittedName>
</protein>
<dbReference type="PRINTS" id="PR00359">
    <property type="entry name" value="BP450"/>
</dbReference>
<dbReference type="InterPro" id="IPR002397">
    <property type="entry name" value="Cyt_P450_B"/>
</dbReference>
<evidence type="ECO:0000256" key="5">
    <source>
        <dbReference type="ARBA" id="ARBA00023002"/>
    </source>
</evidence>
<dbReference type="Pfam" id="PF00067">
    <property type="entry name" value="p450"/>
    <property type="match status" value="1"/>
</dbReference>
<dbReference type="OrthoDB" id="5241086at2"/>
<comment type="cofactor">
    <cofactor evidence="1">
        <name>heme</name>
        <dbReference type="ChEBI" id="CHEBI:30413"/>
    </cofactor>
</comment>
<dbReference type="InterPro" id="IPR036396">
    <property type="entry name" value="Cyt_P450_sf"/>
</dbReference>
<dbReference type="InterPro" id="IPR001128">
    <property type="entry name" value="Cyt_P450"/>
</dbReference>
<dbReference type="GO" id="GO:0005506">
    <property type="term" value="F:iron ion binding"/>
    <property type="evidence" value="ECO:0007669"/>
    <property type="project" value="InterPro"/>
</dbReference>
<name>A0A1A3C058_MYCAS</name>
<dbReference type="FunFam" id="1.10.630.10:FF:000018">
    <property type="entry name" value="Cytochrome P450 monooxygenase"/>
    <property type="match status" value="1"/>
</dbReference>
<evidence type="ECO:0000313" key="8">
    <source>
        <dbReference type="EMBL" id="OBI80504.1"/>
    </source>
</evidence>
<dbReference type="Gene3D" id="1.10.630.10">
    <property type="entry name" value="Cytochrome P450"/>
    <property type="match status" value="1"/>
</dbReference>
<dbReference type="eggNOG" id="COG2124">
    <property type="taxonomic scope" value="Bacteria"/>
</dbReference>
<keyword evidence="7 8" id="KW-0503">Monooxygenase</keyword>
<dbReference type="STRING" id="1790.A5645_20525"/>
<dbReference type="GO" id="GO:0036199">
    <property type="term" value="F:cholest-4-en-3-one 26-monooxygenase activity"/>
    <property type="evidence" value="ECO:0007669"/>
    <property type="project" value="TreeGrafter"/>
</dbReference>
<gene>
    <name evidence="8" type="ORF">A9X01_24805</name>
</gene>
<evidence type="ECO:0000256" key="2">
    <source>
        <dbReference type="ARBA" id="ARBA00010617"/>
    </source>
</evidence>
<evidence type="ECO:0000256" key="4">
    <source>
        <dbReference type="ARBA" id="ARBA00022723"/>
    </source>
</evidence>
<evidence type="ECO:0000256" key="6">
    <source>
        <dbReference type="ARBA" id="ARBA00023004"/>
    </source>
</evidence>
<dbReference type="EMBL" id="LZKQ01000210">
    <property type="protein sequence ID" value="OBI80504.1"/>
    <property type="molecule type" value="Genomic_DNA"/>
</dbReference>
<evidence type="ECO:0000256" key="1">
    <source>
        <dbReference type="ARBA" id="ARBA00001971"/>
    </source>
</evidence>
<comment type="similarity">
    <text evidence="2">Belongs to the cytochrome P450 family.</text>
</comment>
<dbReference type="AlphaFoldDB" id="A0A1A3C058"/>
<accession>A0A1A3C058</accession>
<keyword evidence="6" id="KW-0408">Iron</keyword>
<evidence type="ECO:0000256" key="3">
    <source>
        <dbReference type="ARBA" id="ARBA00022617"/>
    </source>
</evidence>
<organism evidence="8 9">
    <name type="scientific">Mycobacterium asiaticum</name>
    <dbReference type="NCBI Taxonomy" id="1790"/>
    <lineage>
        <taxon>Bacteria</taxon>
        <taxon>Bacillati</taxon>
        <taxon>Actinomycetota</taxon>
        <taxon>Actinomycetes</taxon>
        <taxon>Mycobacteriales</taxon>
        <taxon>Mycobacteriaceae</taxon>
        <taxon>Mycobacterium</taxon>
    </lineage>
</organism>
<dbReference type="GO" id="GO:0006707">
    <property type="term" value="P:cholesterol catabolic process"/>
    <property type="evidence" value="ECO:0007669"/>
    <property type="project" value="TreeGrafter"/>
</dbReference>
<dbReference type="GO" id="GO:0008395">
    <property type="term" value="F:steroid hydroxylase activity"/>
    <property type="evidence" value="ECO:0007669"/>
    <property type="project" value="TreeGrafter"/>
</dbReference>
<dbReference type="CDD" id="cd11033">
    <property type="entry name" value="CYP142-like"/>
    <property type="match status" value="1"/>
</dbReference>
<dbReference type="GO" id="GO:0020037">
    <property type="term" value="F:heme binding"/>
    <property type="evidence" value="ECO:0007669"/>
    <property type="project" value="InterPro"/>
</dbReference>
<dbReference type="Proteomes" id="UP000093795">
    <property type="component" value="Unassembled WGS sequence"/>
</dbReference>
<keyword evidence="3" id="KW-0349">Heme</keyword>
<sequence length="416" mass="46265">MAAPNLPPGFDFTDPDIYAHRIPTQEFAELRATAPIWWNEQPPGQGGFGDGGYWVVSKHRDVREVSLRSDVFSSAEKSVVPRYPEEVAQAQIELGRSSMIMMDDPEHSRLRKVVARGFTPRAVERLRADLTERARQIAARAVAEGSGDFVRQVASELPLQAIAGLLGVPLEDREKLFDWSNQMIGSDDPEFAEHDSLTSAAEMMWYAMQLAERKAKDPGPDIVTTLIQPDAEGHRLSEAEFGMFVVTLAIAGNETTRNSITQGMMAFTDYPDQWELFKAQRPGTAADEIIRWATPITAFQRTALADTEVGGVRIKKGQRLVMFYRSANFDEEVFDDPYTFNILRSPNPHVGFGGTGAHYCIGANLARMTVDLMFNAIADTMPDLTAVGEPERLRSPFITGIKHWQVDYGSKCPVAH</sequence>
<dbReference type="RefSeq" id="WP_065121998.1">
    <property type="nucleotide sequence ID" value="NZ_LZKQ01000210.1"/>
</dbReference>
<dbReference type="PANTHER" id="PTHR46696">
    <property type="entry name" value="P450, PUTATIVE (EUROFUNG)-RELATED"/>
    <property type="match status" value="1"/>
</dbReference>
<dbReference type="PANTHER" id="PTHR46696:SF4">
    <property type="entry name" value="BIOTIN BIOSYNTHESIS CYTOCHROME P450"/>
    <property type="match status" value="1"/>
</dbReference>
<keyword evidence="4" id="KW-0479">Metal-binding</keyword>
<keyword evidence="5" id="KW-0560">Oxidoreductase</keyword>
<proteinExistence type="inferred from homology"/>
<dbReference type="SUPFAM" id="SSF48264">
    <property type="entry name" value="Cytochrome P450"/>
    <property type="match status" value="1"/>
</dbReference>
<evidence type="ECO:0000256" key="7">
    <source>
        <dbReference type="ARBA" id="ARBA00023033"/>
    </source>
</evidence>